<dbReference type="PROSITE" id="PS52045">
    <property type="entry name" value="NEPROSIN_PEP_CD"/>
    <property type="match status" value="1"/>
</dbReference>
<feature type="chain" id="PRO_5042854387" description="Neprosin PEP catalytic domain-containing protein" evidence="1">
    <location>
        <begin position="26"/>
        <end position="307"/>
    </location>
</feature>
<dbReference type="InterPro" id="IPR053168">
    <property type="entry name" value="Glutamic_endopeptidase"/>
</dbReference>
<name>A0AAQ3TK02_PASNO</name>
<dbReference type="EMBL" id="CP144749">
    <property type="protein sequence ID" value="WVZ73612.1"/>
    <property type="molecule type" value="Genomic_DNA"/>
</dbReference>
<organism evidence="3 4">
    <name type="scientific">Paspalum notatum var. saurae</name>
    <dbReference type="NCBI Taxonomy" id="547442"/>
    <lineage>
        <taxon>Eukaryota</taxon>
        <taxon>Viridiplantae</taxon>
        <taxon>Streptophyta</taxon>
        <taxon>Embryophyta</taxon>
        <taxon>Tracheophyta</taxon>
        <taxon>Spermatophyta</taxon>
        <taxon>Magnoliopsida</taxon>
        <taxon>Liliopsida</taxon>
        <taxon>Poales</taxon>
        <taxon>Poaceae</taxon>
        <taxon>PACMAD clade</taxon>
        <taxon>Panicoideae</taxon>
        <taxon>Andropogonodae</taxon>
        <taxon>Paspaleae</taxon>
        <taxon>Paspalinae</taxon>
        <taxon>Paspalum</taxon>
    </lineage>
</organism>
<keyword evidence="1" id="KW-0732">Signal</keyword>
<evidence type="ECO:0000313" key="3">
    <source>
        <dbReference type="EMBL" id="WVZ73612.1"/>
    </source>
</evidence>
<feature type="signal peptide" evidence="1">
    <location>
        <begin position="1"/>
        <end position="25"/>
    </location>
</feature>
<dbReference type="PANTHER" id="PTHR31589:SF236">
    <property type="entry name" value="NEPROSIN DOMAIN-CONTAINING PROTEIN"/>
    <property type="match status" value="1"/>
</dbReference>
<dbReference type="InterPro" id="IPR004314">
    <property type="entry name" value="Neprosin"/>
</dbReference>
<keyword evidence="4" id="KW-1185">Reference proteome</keyword>
<feature type="domain" description="Neprosin PEP catalytic" evidence="2">
    <location>
        <begin position="62"/>
        <end position="307"/>
    </location>
</feature>
<gene>
    <name evidence="3" type="ORF">U9M48_021898</name>
</gene>
<dbReference type="Proteomes" id="UP001341281">
    <property type="component" value="Chromosome 05"/>
</dbReference>
<dbReference type="Pfam" id="PF03080">
    <property type="entry name" value="Neprosin"/>
    <property type="match status" value="1"/>
</dbReference>
<accession>A0AAQ3TK02</accession>
<evidence type="ECO:0000313" key="4">
    <source>
        <dbReference type="Proteomes" id="UP001341281"/>
    </source>
</evidence>
<proteinExistence type="predicted"/>
<evidence type="ECO:0000256" key="1">
    <source>
        <dbReference type="SAM" id="SignalP"/>
    </source>
</evidence>
<dbReference type="AlphaFoldDB" id="A0AAQ3TK02"/>
<dbReference type="Gene3D" id="3.90.1320.10">
    <property type="entry name" value="Outer-capsid protein sigma 3, large lobe"/>
    <property type="match status" value="1"/>
</dbReference>
<protein>
    <recommendedName>
        <fullName evidence="2">Neprosin PEP catalytic domain-containing protein</fullName>
    </recommendedName>
</protein>
<reference evidence="3 4" key="1">
    <citation type="submission" date="2024-02" db="EMBL/GenBank/DDBJ databases">
        <title>High-quality chromosome-scale genome assembly of Pensacola bahiagrass (Paspalum notatum Flugge var. saurae).</title>
        <authorList>
            <person name="Vega J.M."/>
            <person name="Podio M."/>
            <person name="Orjuela J."/>
            <person name="Siena L.A."/>
            <person name="Pessino S.C."/>
            <person name="Combes M.C."/>
            <person name="Mariac C."/>
            <person name="Albertini E."/>
            <person name="Pupilli F."/>
            <person name="Ortiz J.P.A."/>
            <person name="Leblanc O."/>
        </authorList>
    </citation>
    <scope>NUCLEOTIDE SEQUENCE [LARGE SCALE GENOMIC DNA]</scope>
    <source>
        <strain evidence="3">R1</strain>
        <tissue evidence="3">Leaf</tissue>
    </source>
</reference>
<sequence>MERGSVLVVMLCALLANGIVRDCVASYIGEGKNWTILSPLDIDRPQKSSLSGESASVQAAKDSMSDWQWQYASHTWNTGLGGSYYGAEVTSDVYGFGLRLTQASGSVIAIHSTTGGQTTGIIVGWHVFPSLYQDSNTHFFTYWISGGSHCFNTLCFPGFIRTTGSNIAPGDIIYPSSKIAGRVQYISLRVFKDSASGNWNVHCGFNGPAQSVGYFPKDVIASLSSSTQLNITFGGFIGYNDNDSNVPMGNGNVPPNNAANMGHLQLVDIKGGNHVIDEDLPFMSDKCYQVSPIVKGQFSYGGPNNCA</sequence>
<evidence type="ECO:0000259" key="2">
    <source>
        <dbReference type="PROSITE" id="PS52045"/>
    </source>
</evidence>
<dbReference type="PANTHER" id="PTHR31589">
    <property type="entry name" value="PROTEIN, PUTATIVE (DUF239)-RELATED-RELATED"/>
    <property type="match status" value="1"/>
</dbReference>